<dbReference type="InParanoid" id="I2H0H9"/>
<dbReference type="STRING" id="1071380.I2H0H9"/>
<dbReference type="Proteomes" id="UP000002866">
    <property type="component" value="Chromosome 3"/>
</dbReference>
<comment type="similarity">
    <text evidence="2">Belongs to the ATPase g subunit family.</text>
</comment>
<dbReference type="FunCoup" id="I2H0H9">
    <property type="interactions" value="110"/>
</dbReference>
<dbReference type="HOGENOM" id="CLU_083674_1_0_1"/>
<keyword evidence="5" id="KW-0375">Hydrogen ion transport</keyword>
<evidence type="ECO:0000256" key="9">
    <source>
        <dbReference type="ARBA" id="ARBA00023310"/>
    </source>
</evidence>
<evidence type="ECO:0000256" key="6">
    <source>
        <dbReference type="ARBA" id="ARBA00023065"/>
    </source>
</evidence>
<evidence type="ECO:0000256" key="1">
    <source>
        <dbReference type="ARBA" id="ARBA00004325"/>
    </source>
</evidence>
<dbReference type="GO" id="GO:0015986">
    <property type="term" value="P:proton motive force-driven ATP synthesis"/>
    <property type="evidence" value="ECO:0007669"/>
    <property type="project" value="InterPro"/>
</dbReference>
<evidence type="ECO:0000256" key="5">
    <source>
        <dbReference type="ARBA" id="ARBA00022781"/>
    </source>
</evidence>
<evidence type="ECO:0008006" key="12">
    <source>
        <dbReference type="Google" id="ProtNLM"/>
    </source>
</evidence>
<dbReference type="GeneID" id="14494849"/>
<evidence type="ECO:0000313" key="11">
    <source>
        <dbReference type="Proteomes" id="UP000002866"/>
    </source>
</evidence>
<keyword evidence="11" id="KW-1185">Reference proteome</keyword>
<evidence type="ECO:0000256" key="8">
    <source>
        <dbReference type="ARBA" id="ARBA00023136"/>
    </source>
</evidence>
<dbReference type="GO" id="GO:0045259">
    <property type="term" value="C:proton-transporting ATP synthase complex"/>
    <property type="evidence" value="ECO:0007669"/>
    <property type="project" value="UniProtKB-KW"/>
</dbReference>
<accession>I2H0H9</accession>
<dbReference type="OrthoDB" id="437at2759"/>
<protein>
    <recommendedName>
        <fullName evidence="12">ATP synthase subunit</fullName>
    </recommendedName>
</protein>
<keyword evidence="9" id="KW-0066">ATP synthesis</keyword>
<keyword evidence="7" id="KW-0496">Mitochondrion</keyword>
<dbReference type="GO" id="GO:0031966">
    <property type="term" value="C:mitochondrial membrane"/>
    <property type="evidence" value="ECO:0007669"/>
    <property type="project" value="UniProtKB-SubCell"/>
</dbReference>
<dbReference type="OMA" id="CAQAYLN"/>
<dbReference type="eggNOG" id="KOG4103">
    <property type="taxonomic scope" value="Eukaryota"/>
</dbReference>
<evidence type="ECO:0000313" key="10">
    <source>
        <dbReference type="EMBL" id="CCH59881.1"/>
    </source>
</evidence>
<evidence type="ECO:0000256" key="4">
    <source>
        <dbReference type="ARBA" id="ARBA00022547"/>
    </source>
</evidence>
<proteinExistence type="inferred from homology"/>
<dbReference type="Pfam" id="PF04718">
    <property type="entry name" value="ATP-synt_G"/>
    <property type="match status" value="1"/>
</dbReference>
<keyword evidence="3" id="KW-0813">Transport</keyword>
<evidence type="ECO:0000256" key="3">
    <source>
        <dbReference type="ARBA" id="ARBA00022448"/>
    </source>
</evidence>
<dbReference type="RefSeq" id="XP_004179400.1">
    <property type="nucleotide sequence ID" value="XM_004179352.1"/>
</dbReference>
<keyword evidence="6" id="KW-0406">Ion transport</keyword>
<reference evidence="10 11" key="1">
    <citation type="journal article" date="2011" name="Proc. Natl. Acad. Sci. U.S.A.">
        <title>Evolutionary erosion of yeast sex chromosomes by mating-type switching accidents.</title>
        <authorList>
            <person name="Gordon J.L."/>
            <person name="Armisen D."/>
            <person name="Proux-Wera E."/>
            <person name="Oheigeartaigh S.S."/>
            <person name="Byrne K.P."/>
            <person name="Wolfe K.H."/>
        </authorList>
    </citation>
    <scope>NUCLEOTIDE SEQUENCE [LARGE SCALE GENOMIC DNA]</scope>
    <source>
        <strain evidence="11">ATCC 34711 / CBS 6284 / DSM 70876 / NBRC 10599 / NRRL Y-10934 / UCD 77-7</strain>
    </source>
</reference>
<comment type="subcellular location">
    <subcellularLocation>
        <location evidence="1">Mitochondrion membrane</location>
    </subcellularLocation>
</comment>
<name>I2H0H9_HENB6</name>
<dbReference type="InterPro" id="IPR006808">
    <property type="entry name" value="ATP_synth_F0_gsu_mt"/>
</dbReference>
<keyword evidence="4" id="KW-0138">CF(0)</keyword>
<keyword evidence="8" id="KW-0472">Membrane</keyword>
<sequence length="115" mass="13287">MLSRFQTLATRFAPKASQWTTKSVYYGKIGSELSKQVYFREGLQPPSLGEFSSVYRNLYEEFIHIIQNPNAFYQRCSQVSSKQVVKFCAYGIQVLGFYSLGEIIGRRKLVGYNNY</sequence>
<evidence type="ECO:0000256" key="2">
    <source>
        <dbReference type="ARBA" id="ARBA00005699"/>
    </source>
</evidence>
<gene>
    <name evidence="10" type="primary">TBLA0C00650</name>
    <name evidence="10" type="ORF">TBLA_0C00650</name>
</gene>
<dbReference type="EMBL" id="HE806318">
    <property type="protein sequence ID" value="CCH59881.1"/>
    <property type="molecule type" value="Genomic_DNA"/>
</dbReference>
<evidence type="ECO:0000256" key="7">
    <source>
        <dbReference type="ARBA" id="ARBA00023128"/>
    </source>
</evidence>
<organism evidence="10 11">
    <name type="scientific">Henningerozyma blattae (strain ATCC 34711 / CBS 6284 / DSM 70876 / NBRC 10599 / NRRL Y-10934 / UCD 77-7)</name>
    <name type="common">Yeast</name>
    <name type="synonym">Tetrapisispora blattae</name>
    <dbReference type="NCBI Taxonomy" id="1071380"/>
    <lineage>
        <taxon>Eukaryota</taxon>
        <taxon>Fungi</taxon>
        <taxon>Dikarya</taxon>
        <taxon>Ascomycota</taxon>
        <taxon>Saccharomycotina</taxon>
        <taxon>Saccharomycetes</taxon>
        <taxon>Saccharomycetales</taxon>
        <taxon>Saccharomycetaceae</taxon>
        <taxon>Henningerozyma</taxon>
    </lineage>
</organism>
<dbReference type="AlphaFoldDB" id="I2H0H9"/>
<dbReference type="GO" id="GO:0015078">
    <property type="term" value="F:proton transmembrane transporter activity"/>
    <property type="evidence" value="ECO:0007669"/>
    <property type="project" value="InterPro"/>
</dbReference>
<dbReference type="KEGG" id="tbl:TBLA_0C00650"/>